<evidence type="ECO:0000313" key="9">
    <source>
        <dbReference type="EMBL" id="MFC4028968.1"/>
    </source>
</evidence>
<dbReference type="InterPro" id="IPR033985">
    <property type="entry name" value="SusD-like_N"/>
</dbReference>
<proteinExistence type="inferred from homology"/>
<comment type="subcellular location">
    <subcellularLocation>
        <location evidence="1">Cell outer membrane</location>
    </subcellularLocation>
</comment>
<gene>
    <name evidence="8" type="ORF">ACFOS1_10750</name>
    <name evidence="9" type="ORF">ACFOS1_16215</name>
</gene>
<reference evidence="10" key="2">
    <citation type="journal article" date="2019" name="Int. J. Syst. Evol. Microbiol.">
        <title>The Global Catalogue of Microorganisms (GCM) 10K type strain sequencing project: providing services to taxonomists for standard genome sequencing and annotation.</title>
        <authorList>
            <consortium name="The Broad Institute Genomics Platform"/>
            <consortium name="The Broad Institute Genome Sequencing Center for Infectious Disease"/>
            <person name="Wu L."/>
            <person name="Ma J."/>
        </authorList>
    </citation>
    <scope>NUCLEOTIDE SEQUENCE [LARGE SCALE GENOMIC DNA]</scope>
    <source>
        <strain evidence="10">CECT 9128</strain>
    </source>
</reference>
<dbReference type="EMBL" id="JBHSAS010000006">
    <property type="protein sequence ID" value="MFC4027883.1"/>
    <property type="molecule type" value="Genomic_DNA"/>
</dbReference>
<evidence type="ECO:0000259" key="7">
    <source>
        <dbReference type="Pfam" id="PF14322"/>
    </source>
</evidence>
<dbReference type="InterPro" id="IPR012944">
    <property type="entry name" value="SusD_RagB_dom"/>
</dbReference>
<keyword evidence="3" id="KW-0732">Signal</keyword>
<reference evidence="8" key="1">
    <citation type="journal article" date="2014" name="Int. J. Syst. Evol. Microbiol.">
        <title>Complete genome of a new Firmicutes species belonging to the dominant human colonic microbiota ('Ruminococcus bicirculans') reveals two chromosomes and a selective capacity to utilize plant glucans.</title>
        <authorList>
            <consortium name="NISC Comparative Sequencing Program"/>
            <person name="Wegmann U."/>
            <person name="Louis P."/>
            <person name="Goesmann A."/>
            <person name="Henrissat B."/>
            <person name="Duncan S.H."/>
            <person name="Flint H.J."/>
        </authorList>
    </citation>
    <scope>NUCLEOTIDE SEQUENCE</scope>
    <source>
        <strain evidence="8">CECT 9128</strain>
    </source>
</reference>
<comment type="caution">
    <text evidence="8">The sequence shown here is derived from an EMBL/GenBank/DDBJ whole genome shotgun (WGS) entry which is preliminary data.</text>
</comment>
<evidence type="ECO:0000256" key="5">
    <source>
        <dbReference type="ARBA" id="ARBA00023237"/>
    </source>
</evidence>
<evidence type="ECO:0000259" key="6">
    <source>
        <dbReference type="Pfam" id="PF07980"/>
    </source>
</evidence>
<evidence type="ECO:0000256" key="2">
    <source>
        <dbReference type="ARBA" id="ARBA00006275"/>
    </source>
</evidence>
<evidence type="ECO:0000313" key="10">
    <source>
        <dbReference type="Proteomes" id="UP001595793"/>
    </source>
</evidence>
<dbReference type="EMBL" id="JBHSAS010000011">
    <property type="protein sequence ID" value="MFC4028968.1"/>
    <property type="molecule type" value="Genomic_DNA"/>
</dbReference>
<dbReference type="RefSeq" id="WP_290231677.1">
    <property type="nucleotide sequence ID" value="NZ_JAUFPZ010000002.1"/>
</dbReference>
<accession>A0ABV8HA97</accession>
<evidence type="ECO:0000256" key="4">
    <source>
        <dbReference type="ARBA" id="ARBA00023136"/>
    </source>
</evidence>
<reference evidence="8" key="3">
    <citation type="submission" date="2024-09" db="EMBL/GenBank/DDBJ databases">
        <authorList>
            <person name="Sun Q."/>
            <person name="Mori K."/>
        </authorList>
    </citation>
    <scope>NUCLEOTIDE SEQUENCE</scope>
    <source>
        <strain evidence="8">CECT 9128</strain>
    </source>
</reference>
<comment type="similarity">
    <text evidence="2">Belongs to the SusD family.</text>
</comment>
<protein>
    <submittedName>
        <fullName evidence="8">RagB/SusD family nutrient uptake outer membrane protein</fullName>
    </submittedName>
</protein>
<evidence type="ECO:0000256" key="1">
    <source>
        <dbReference type="ARBA" id="ARBA00004442"/>
    </source>
</evidence>
<dbReference type="Gene3D" id="1.25.40.390">
    <property type="match status" value="1"/>
</dbReference>
<sequence length="554" mass="63275">MKNSKKIITISVHYYLILFISLSLSSCSDDILDEDPPHLITTGTLYTSLDGFEAGLNGIYATVRDERNEESMSLAFKGGTDNLVTNHKSSDGLNFIWQHWGDANNAMVNDYAIEFKRLYSIINSANSIINQAEDKKDIDWKDDGNKNRVIAHAKAMRAWAYRNLTYGWGDVPINLEESKGSNIKTDWERTPVKTVRKQIISDFLYAEKYIEKRPALNGRITKGAVQHYLSEMYLTLKKPDSALYWANKVIESPEYSLITERYGVNKDKPGVPFMDMFYEGNENWTQGNTEALWVWQYAINTIGGGSSRIRRGHVSRYSDWVIDGVRAFKNTYERGGRGRARQSLTKWALDLYEPNDDRGSQFAIRKYFILNDAAANAPYPADELPPGYAYGDTIYLNWEQDITPDNVAVKNWPFSRKVQGTDPNDVSTSSQYNDQICLRLANTYLLKAEAEYLLDKPGDAAATINALRRRAHASEITVADLSIDFILDERSRELVLEEDRRWTLLRTDKLLERTKAHNKNGGQFISKRDLLYPIPQVVIDANITKKMQQNPGFE</sequence>
<organism evidence="8 10">
    <name type="scientific">Zunongwangia endophytica</name>
    <dbReference type="NCBI Taxonomy" id="1808945"/>
    <lineage>
        <taxon>Bacteria</taxon>
        <taxon>Pseudomonadati</taxon>
        <taxon>Bacteroidota</taxon>
        <taxon>Flavobacteriia</taxon>
        <taxon>Flavobacteriales</taxon>
        <taxon>Flavobacteriaceae</taxon>
        <taxon>Zunongwangia</taxon>
    </lineage>
</organism>
<name>A0ABV8HA97_9FLAO</name>
<feature type="domain" description="RagB/SusD" evidence="6">
    <location>
        <begin position="399"/>
        <end position="553"/>
    </location>
</feature>
<feature type="domain" description="SusD-like N-terminal" evidence="7">
    <location>
        <begin position="52"/>
        <end position="234"/>
    </location>
</feature>
<evidence type="ECO:0000256" key="3">
    <source>
        <dbReference type="ARBA" id="ARBA00022729"/>
    </source>
</evidence>
<keyword evidence="4" id="KW-0472">Membrane</keyword>
<keyword evidence="5" id="KW-0998">Cell outer membrane</keyword>
<dbReference type="Pfam" id="PF07980">
    <property type="entry name" value="SusD_RagB"/>
    <property type="match status" value="1"/>
</dbReference>
<dbReference type="PROSITE" id="PS51257">
    <property type="entry name" value="PROKAR_LIPOPROTEIN"/>
    <property type="match status" value="1"/>
</dbReference>
<evidence type="ECO:0000313" key="8">
    <source>
        <dbReference type="EMBL" id="MFC4027883.1"/>
    </source>
</evidence>
<dbReference type="SUPFAM" id="SSF48452">
    <property type="entry name" value="TPR-like"/>
    <property type="match status" value="1"/>
</dbReference>
<dbReference type="Pfam" id="PF14322">
    <property type="entry name" value="SusD-like_3"/>
    <property type="match status" value="1"/>
</dbReference>
<dbReference type="Proteomes" id="UP001595793">
    <property type="component" value="Unassembled WGS sequence"/>
</dbReference>
<keyword evidence="10" id="KW-1185">Reference proteome</keyword>
<dbReference type="InterPro" id="IPR011990">
    <property type="entry name" value="TPR-like_helical_dom_sf"/>
</dbReference>